<dbReference type="InterPro" id="IPR051552">
    <property type="entry name" value="HptR"/>
</dbReference>
<dbReference type="Gene3D" id="3.40.50.2300">
    <property type="match status" value="1"/>
</dbReference>
<keyword evidence="2" id="KW-0963">Cytoplasm</keyword>
<dbReference type="InterPro" id="IPR018060">
    <property type="entry name" value="HTH_AraC"/>
</dbReference>
<dbReference type="Pfam" id="PF00072">
    <property type="entry name" value="Response_reg"/>
    <property type="match status" value="1"/>
</dbReference>
<dbReference type="PANTHER" id="PTHR42713">
    <property type="entry name" value="HISTIDINE KINASE-RELATED"/>
    <property type="match status" value="1"/>
</dbReference>
<dbReference type="Gene3D" id="1.10.10.60">
    <property type="entry name" value="Homeodomain-like"/>
    <property type="match status" value="2"/>
</dbReference>
<dbReference type="Pfam" id="PF12833">
    <property type="entry name" value="HTH_18"/>
    <property type="match status" value="1"/>
</dbReference>
<feature type="modified residue" description="4-aspartylphosphate" evidence="8">
    <location>
        <position position="55"/>
    </location>
</feature>
<dbReference type="InterPro" id="IPR011006">
    <property type="entry name" value="CheY-like_superfamily"/>
</dbReference>
<keyword evidence="7" id="KW-0804">Transcription</keyword>
<name>A0A927GZN8_9BACL</name>
<dbReference type="InterPro" id="IPR009057">
    <property type="entry name" value="Homeodomain-like_sf"/>
</dbReference>
<evidence type="ECO:0000256" key="2">
    <source>
        <dbReference type="ARBA" id="ARBA00022490"/>
    </source>
</evidence>
<comment type="subcellular location">
    <subcellularLocation>
        <location evidence="1">Cytoplasm</location>
    </subcellularLocation>
</comment>
<dbReference type="GO" id="GO:0005737">
    <property type="term" value="C:cytoplasm"/>
    <property type="evidence" value="ECO:0007669"/>
    <property type="project" value="UniProtKB-SubCell"/>
</dbReference>
<dbReference type="GO" id="GO:0003700">
    <property type="term" value="F:DNA-binding transcription factor activity"/>
    <property type="evidence" value="ECO:0007669"/>
    <property type="project" value="InterPro"/>
</dbReference>
<dbReference type="Proteomes" id="UP000639396">
    <property type="component" value="Unassembled WGS sequence"/>
</dbReference>
<evidence type="ECO:0000256" key="8">
    <source>
        <dbReference type="PROSITE-ProRule" id="PRU00169"/>
    </source>
</evidence>
<dbReference type="InterPro" id="IPR001789">
    <property type="entry name" value="Sig_transdc_resp-reg_receiver"/>
</dbReference>
<dbReference type="PRINTS" id="PR00032">
    <property type="entry name" value="HTHARAC"/>
</dbReference>
<dbReference type="PROSITE" id="PS50110">
    <property type="entry name" value="RESPONSE_REGULATORY"/>
    <property type="match status" value="1"/>
</dbReference>
<evidence type="ECO:0000256" key="1">
    <source>
        <dbReference type="ARBA" id="ARBA00004496"/>
    </source>
</evidence>
<evidence type="ECO:0000256" key="3">
    <source>
        <dbReference type="ARBA" id="ARBA00022553"/>
    </source>
</evidence>
<keyword evidence="12" id="KW-1185">Reference proteome</keyword>
<feature type="domain" description="Response regulatory" evidence="10">
    <location>
        <begin position="3"/>
        <end position="120"/>
    </location>
</feature>
<dbReference type="Pfam" id="PF17853">
    <property type="entry name" value="GGDEF_2"/>
    <property type="match status" value="1"/>
</dbReference>
<evidence type="ECO:0000256" key="7">
    <source>
        <dbReference type="ARBA" id="ARBA00023163"/>
    </source>
</evidence>
<dbReference type="GO" id="GO:0043565">
    <property type="term" value="F:sequence-specific DNA binding"/>
    <property type="evidence" value="ECO:0007669"/>
    <property type="project" value="InterPro"/>
</dbReference>
<dbReference type="EMBL" id="JACXJA010000017">
    <property type="protein sequence ID" value="MBD2863191.1"/>
    <property type="molecule type" value="Genomic_DNA"/>
</dbReference>
<keyword evidence="6" id="KW-0238">DNA-binding</keyword>
<evidence type="ECO:0000259" key="9">
    <source>
        <dbReference type="PROSITE" id="PS01124"/>
    </source>
</evidence>
<comment type="caution">
    <text evidence="11">The sequence shown here is derived from an EMBL/GenBank/DDBJ whole genome shotgun (WGS) entry which is preliminary data.</text>
</comment>
<dbReference type="CDD" id="cd17536">
    <property type="entry name" value="REC_YesN-like"/>
    <property type="match status" value="1"/>
</dbReference>
<protein>
    <submittedName>
        <fullName evidence="11">Response regulator</fullName>
    </submittedName>
</protein>
<dbReference type="SUPFAM" id="SSF52172">
    <property type="entry name" value="CheY-like"/>
    <property type="match status" value="1"/>
</dbReference>
<accession>A0A927GZN8</accession>
<dbReference type="PROSITE" id="PS01124">
    <property type="entry name" value="HTH_ARAC_FAMILY_2"/>
    <property type="match status" value="1"/>
</dbReference>
<keyword evidence="4" id="KW-0902">Two-component regulatory system</keyword>
<evidence type="ECO:0000256" key="6">
    <source>
        <dbReference type="ARBA" id="ARBA00023125"/>
    </source>
</evidence>
<organism evidence="11 12">
    <name type="scientific">Paenibacillus oceani</name>
    <dbReference type="NCBI Taxonomy" id="2772510"/>
    <lineage>
        <taxon>Bacteria</taxon>
        <taxon>Bacillati</taxon>
        <taxon>Bacillota</taxon>
        <taxon>Bacilli</taxon>
        <taxon>Bacillales</taxon>
        <taxon>Paenibacillaceae</taxon>
        <taxon>Paenibacillus</taxon>
    </lineage>
</organism>
<keyword evidence="3 8" id="KW-0597">Phosphoprotein</keyword>
<dbReference type="InterPro" id="IPR020449">
    <property type="entry name" value="Tscrpt_reg_AraC-type_HTH"/>
</dbReference>
<dbReference type="PROSITE" id="PS00041">
    <property type="entry name" value="HTH_ARAC_FAMILY_1"/>
    <property type="match status" value="1"/>
</dbReference>
<feature type="domain" description="HTH araC/xylS-type" evidence="9">
    <location>
        <begin position="462"/>
        <end position="561"/>
    </location>
</feature>
<sequence>MYKLLVVDDEPAVRLGLRNYVDWGQFDIRFVGEADDGDTGLEAVERLMPDIVLTDVRMPNMDGITLSKEIRKRFPDTKIVFVSGHDDSDYLKSAMKVSAVDYILKPVNLQELRTVIARVVAELQEVQTERRMTQQMQAKLQESMPLLREKFLLSLILNGAPRGGRTQERLDFLGLGLPYNAAYWVIVVSVDRFADIVEKYTERDLQIFCYAIQNVCQEVVRQYLQGSVFEHRSGEFVGIVYADQGHACLTGAGQASAGSTPIGYDDPEELLFELASQLRDHLQRFLRISVTIGLGDRVSNLGELAGSYEQAREAAAGKWYLGQNQILTMDSLNLDKRETFDERSYRFDSAESGKLISILKGGEPRQLGLALDELFDRLARQRRGGLKYSRNVILQIVLLAGQLMLELNLADEELERRESWLWEELFKQETIAELRQLLETYLQEVCGRIGERRSGRASNIVERVRAIIERRYADNKLTVSEIGREVYLTDTYISLLFKQETGRTVNEWLTQYRMEKAKELLANPTYKLYDICYAVGYADPSYFSKLFKKVTGLTPSVYRETRHI</sequence>
<dbReference type="AlphaFoldDB" id="A0A927GZN8"/>
<dbReference type="GO" id="GO:0000160">
    <property type="term" value="P:phosphorelay signal transduction system"/>
    <property type="evidence" value="ECO:0007669"/>
    <property type="project" value="UniProtKB-KW"/>
</dbReference>
<dbReference type="SUPFAM" id="SSF46689">
    <property type="entry name" value="Homeodomain-like"/>
    <property type="match status" value="1"/>
</dbReference>
<evidence type="ECO:0000313" key="11">
    <source>
        <dbReference type="EMBL" id="MBD2863191.1"/>
    </source>
</evidence>
<dbReference type="SMART" id="SM00448">
    <property type="entry name" value="REC"/>
    <property type="match status" value="1"/>
</dbReference>
<dbReference type="RefSeq" id="WP_190928765.1">
    <property type="nucleotide sequence ID" value="NZ_JACXJA010000017.1"/>
</dbReference>
<gene>
    <name evidence="11" type="ORF">IDH45_14455</name>
</gene>
<dbReference type="InterPro" id="IPR041522">
    <property type="entry name" value="CdaR_GGDEF"/>
</dbReference>
<dbReference type="SMART" id="SM00342">
    <property type="entry name" value="HTH_ARAC"/>
    <property type="match status" value="1"/>
</dbReference>
<evidence type="ECO:0000256" key="5">
    <source>
        <dbReference type="ARBA" id="ARBA00023015"/>
    </source>
</evidence>
<evidence type="ECO:0000256" key="4">
    <source>
        <dbReference type="ARBA" id="ARBA00023012"/>
    </source>
</evidence>
<keyword evidence="5" id="KW-0805">Transcription regulation</keyword>
<evidence type="ECO:0000313" key="12">
    <source>
        <dbReference type="Proteomes" id="UP000639396"/>
    </source>
</evidence>
<proteinExistence type="predicted"/>
<evidence type="ECO:0000259" key="10">
    <source>
        <dbReference type="PROSITE" id="PS50110"/>
    </source>
</evidence>
<reference evidence="11" key="1">
    <citation type="submission" date="2020-09" db="EMBL/GenBank/DDBJ databases">
        <title>A novel bacterium of genus Paenibacillus, isolated from South China Sea.</title>
        <authorList>
            <person name="Huang H."/>
            <person name="Mo K."/>
            <person name="Hu Y."/>
        </authorList>
    </citation>
    <scope>NUCLEOTIDE SEQUENCE</scope>
    <source>
        <strain evidence="11">IB182363</strain>
    </source>
</reference>
<dbReference type="InterPro" id="IPR018062">
    <property type="entry name" value="HTH_AraC-typ_CS"/>
</dbReference>
<dbReference type="PANTHER" id="PTHR42713:SF3">
    <property type="entry name" value="TRANSCRIPTIONAL REGULATORY PROTEIN HPTR"/>
    <property type="match status" value="1"/>
</dbReference>